<dbReference type="Proteomes" id="UP000183104">
    <property type="component" value="Unassembled WGS sequence"/>
</dbReference>
<accession>A0A0P9CPK9</accession>
<sequence>MAREIQWHNDDSLNLLSEALDSGDEVVVWFEGEPVEDLVAMARHLDPLNEKPELKRPGLYPVQAVLGAGRHDNLRPLAQLHDKADGNGYLVDLDPDAGSMRFYKEV</sequence>
<reference evidence="2" key="1">
    <citation type="submission" date="2016-10" db="EMBL/GenBank/DDBJ databases">
        <authorList>
            <person name="Varghese N."/>
        </authorList>
    </citation>
    <scope>NUCLEOTIDE SEQUENCE [LARGE SCALE GENOMIC DNA]</scope>
    <source>
        <strain evidence="2">HL 19</strain>
    </source>
</reference>
<protein>
    <submittedName>
        <fullName evidence="1">Uncharacterized protein</fullName>
    </submittedName>
</protein>
<proteinExistence type="predicted"/>
<name>A0A0P9CPK9_9GAMM</name>
<keyword evidence="2" id="KW-1185">Reference proteome</keyword>
<dbReference type="EMBL" id="FMUN01000005">
    <property type="protein sequence ID" value="SCY41851.1"/>
    <property type="molecule type" value="Genomic_DNA"/>
</dbReference>
<evidence type="ECO:0000313" key="2">
    <source>
        <dbReference type="Proteomes" id="UP000183104"/>
    </source>
</evidence>
<gene>
    <name evidence="1" type="ORF">SAMN05661077_2081</name>
</gene>
<dbReference type="AlphaFoldDB" id="A0A0P9CPK9"/>
<organism evidence="1 2">
    <name type="scientific">Thiohalorhabdus denitrificans</name>
    <dbReference type="NCBI Taxonomy" id="381306"/>
    <lineage>
        <taxon>Bacteria</taxon>
        <taxon>Pseudomonadati</taxon>
        <taxon>Pseudomonadota</taxon>
        <taxon>Gammaproteobacteria</taxon>
        <taxon>Thiohalorhabdales</taxon>
        <taxon>Thiohalorhabdaceae</taxon>
        <taxon>Thiohalorhabdus</taxon>
    </lineage>
</organism>
<dbReference type="RefSeq" id="WP_054965243.1">
    <property type="nucleotide sequence ID" value="NZ_FMUN01000005.1"/>
</dbReference>
<evidence type="ECO:0000313" key="1">
    <source>
        <dbReference type="EMBL" id="SCY41851.1"/>
    </source>
</evidence>